<dbReference type="InterPro" id="IPR032427">
    <property type="entry name" value="P22_portal"/>
</dbReference>
<reference evidence="2" key="1">
    <citation type="submission" date="2020-03" db="EMBL/GenBank/DDBJ databases">
        <title>The deep terrestrial virosphere.</title>
        <authorList>
            <person name="Holmfeldt K."/>
            <person name="Nilsson E."/>
            <person name="Simone D."/>
            <person name="Lopez-Fernandez M."/>
            <person name="Wu X."/>
            <person name="de Brujin I."/>
            <person name="Lundin D."/>
            <person name="Andersson A."/>
            <person name="Bertilsson S."/>
            <person name="Dopson M."/>
        </authorList>
    </citation>
    <scope>NUCLEOTIDE SEQUENCE</scope>
    <source>
        <strain evidence="2">MM415A01285</strain>
    </source>
</reference>
<organism evidence="2">
    <name type="scientific">viral metagenome</name>
    <dbReference type="NCBI Taxonomy" id="1070528"/>
    <lineage>
        <taxon>unclassified sequences</taxon>
        <taxon>metagenomes</taxon>
        <taxon>organismal metagenomes</taxon>
    </lineage>
</organism>
<dbReference type="EMBL" id="MT142288">
    <property type="protein sequence ID" value="QJA77543.1"/>
    <property type="molecule type" value="Genomic_DNA"/>
</dbReference>
<evidence type="ECO:0000256" key="1">
    <source>
        <dbReference type="SAM" id="MobiDB-lite"/>
    </source>
</evidence>
<name>A0A6M3K6Z3_9ZZZZ</name>
<proteinExistence type="predicted"/>
<feature type="compositionally biased region" description="Basic and acidic residues" evidence="1">
    <location>
        <begin position="655"/>
        <end position="678"/>
    </location>
</feature>
<feature type="region of interest" description="Disordered" evidence="1">
    <location>
        <begin position="655"/>
        <end position="685"/>
    </location>
</feature>
<dbReference type="AlphaFoldDB" id="A0A6M3K6Z3"/>
<dbReference type="Pfam" id="PF16510">
    <property type="entry name" value="P22_portal"/>
    <property type="match status" value="1"/>
</dbReference>
<feature type="region of interest" description="Disordered" evidence="1">
    <location>
        <begin position="609"/>
        <end position="628"/>
    </location>
</feature>
<protein>
    <submittedName>
        <fullName evidence="2">Putative portal protein</fullName>
    </submittedName>
</protein>
<accession>A0A6M3K6Z3</accession>
<sequence>MPEKDTQDRPGIKTFLSWVMDSYAFFHDSRLESLIDNRVFDGTQWTAKQRNTLSNELGIHPITINKTFPAVNLILGSEALTRHDVLAKGRSTEDSANYTEDASEALKFVDDQNEGSFKKSEAFKSSIISGFGCLEVLKNYDPRQEVVKIAMRDWKEILWDPHASPWFDVDSCRYTFHQKFIDIGDLVAAFPGKKKEIENAYTVVGSSPDAYAVDFLFQYDDEDDSDNNAYSYWESFVWSDKKRKRVRPVQMWYSVWEKASFATFPDGRVIELTDDMPFNEQFQVAMAAQEVISANVRKMRVATFLGNEILQDVGTPHNHDQFPYVPYIAYLDRHQRPYGVPRQIRDMDYEINKRRTSGLAKLNARTVFVEEGVVKDLNKLRAEIARPDTFVVVNKGKLQEGRIKVEDYQGDIRNNIVLGQEAARDLQEISGAVSELMGFESNLVSGKAQEIKQRAGATVLAPIFDNVKRSDTRLGYLVMSAIQQHWKKEKVIRVTDKLRGGDKNLIFNQEYLDDTGNVNVKNNITQGKYDIVVTRYPQTDTIREKMFDLLSEAIKASPPEAVPQLIDIAFEQIDLPNKDIILTRLRQTFNLAIPDQNLTKEQLESQLREQRAVQAEKEAETEKLQTEEQSLKNEKILAQIKRLLAQIELDKSEAEKIDTEKELSIAKDTREDETHDLEIMAGGNR</sequence>
<evidence type="ECO:0000313" key="2">
    <source>
        <dbReference type="EMBL" id="QJA77543.1"/>
    </source>
</evidence>
<gene>
    <name evidence="2" type="ORF">MM415A01285_0013</name>
</gene>